<dbReference type="PANTHER" id="PTHR46696">
    <property type="entry name" value="P450, PUTATIVE (EUROFUNG)-RELATED"/>
    <property type="match status" value="1"/>
</dbReference>
<sequence length="398" mass="44493">MRRLRSPEGQANPAGIYDALHAMGDVVPAPWNAYLVTGYEACSQVLRGRNWLALDAAWQERQPENYRWHNRASSDMNKTLTRLNAPDHPLQRRCLGNLFGRDTMNTLTDQVEKDVGRLLDGLSDALAHGEADYADLVGERLPISTVGGWLGIPAESHPKLVRLAHVQAYSQELLPSPVQLADACDASAELWDFFAALVDERRAAPADDTVSHWIRDLDAAEPDREVVDEMLRALTFFIALASLETTATYLSSMVWQLLREPGRWSWLADHPEHIDHALEEVLRYDPPIRFNTRYAQEDIVLAGVPIPKDSMVHVMYGAASHDPRRNEDPHSFDMLRQGSHLSFGAGSHYCMGPALARLEARALLVGLLKRFPGLRVTSPPVYEPRMAIRRVASMGVSV</sequence>
<dbReference type="STRING" id="1048205.AB852_17675"/>
<dbReference type="Pfam" id="PF00067">
    <property type="entry name" value="p450"/>
    <property type="match status" value="1"/>
</dbReference>
<keyword evidence="2" id="KW-0349">Heme</keyword>
<keyword evidence="4" id="KW-1185">Reference proteome</keyword>
<keyword evidence="2" id="KW-0408">Iron</keyword>
<accession>A0A1Q4V7A5</accession>
<dbReference type="GO" id="GO:0016705">
    <property type="term" value="F:oxidoreductase activity, acting on paired donors, with incorporation or reduction of molecular oxygen"/>
    <property type="evidence" value="ECO:0007669"/>
    <property type="project" value="InterPro"/>
</dbReference>
<name>A0A1Q4V7A5_9ACTN</name>
<dbReference type="GO" id="GO:0005506">
    <property type="term" value="F:iron ion binding"/>
    <property type="evidence" value="ECO:0007669"/>
    <property type="project" value="InterPro"/>
</dbReference>
<keyword evidence="2" id="KW-0479">Metal-binding</keyword>
<comment type="similarity">
    <text evidence="1 2">Belongs to the cytochrome P450 family.</text>
</comment>
<dbReference type="AlphaFoldDB" id="A0A1Q4V7A5"/>
<organism evidence="3 4">
    <name type="scientific">Streptomyces uncialis</name>
    <dbReference type="NCBI Taxonomy" id="1048205"/>
    <lineage>
        <taxon>Bacteria</taxon>
        <taxon>Bacillati</taxon>
        <taxon>Actinomycetota</taxon>
        <taxon>Actinomycetes</taxon>
        <taxon>Kitasatosporales</taxon>
        <taxon>Streptomycetaceae</taxon>
        <taxon>Streptomyces</taxon>
    </lineage>
</organism>
<dbReference type="PANTHER" id="PTHR46696:SF1">
    <property type="entry name" value="CYTOCHROME P450 YJIB-RELATED"/>
    <property type="match status" value="1"/>
</dbReference>
<dbReference type="SUPFAM" id="SSF48264">
    <property type="entry name" value="Cytochrome P450"/>
    <property type="match status" value="1"/>
</dbReference>
<dbReference type="InterPro" id="IPR017972">
    <property type="entry name" value="Cyt_P450_CS"/>
</dbReference>
<dbReference type="Proteomes" id="UP000186455">
    <property type="component" value="Unassembled WGS sequence"/>
</dbReference>
<comment type="caution">
    <text evidence="3">The sequence shown here is derived from an EMBL/GenBank/DDBJ whole genome shotgun (WGS) entry which is preliminary data.</text>
</comment>
<proteinExistence type="inferred from homology"/>
<protein>
    <submittedName>
        <fullName evidence="3">Cytochrome P450</fullName>
    </submittedName>
</protein>
<dbReference type="GO" id="GO:0020037">
    <property type="term" value="F:heme binding"/>
    <property type="evidence" value="ECO:0007669"/>
    <property type="project" value="InterPro"/>
</dbReference>
<evidence type="ECO:0000256" key="1">
    <source>
        <dbReference type="ARBA" id="ARBA00010617"/>
    </source>
</evidence>
<dbReference type="GO" id="GO:0004497">
    <property type="term" value="F:monooxygenase activity"/>
    <property type="evidence" value="ECO:0007669"/>
    <property type="project" value="UniProtKB-KW"/>
</dbReference>
<dbReference type="InterPro" id="IPR002397">
    <property type="entry name" value="Cyt_P450_B"/>
</dbReference>
<dbReference type="EMBL" id="LFBV01000004">
    <property type="protein sequence ID" value="OKH93716.1"/>
    <property type="molecule type" value="Genomic_DNA"/>
</dbReference>
<evidence type="ECO:0000313" key="4">
    <source>
        <dbReference type="Proteomes" id="UP000186455"/>
    </source>
</evidence>
<gene>
    <name evidence="3" type="ORF">AB852_17675</name>
</gene>
<dbReference type="InterPro" id="IPR001128">
    <property type="entry name" value="Cyt_P450"/>
</dbReference>
<dbReference type="InterPro" id="IPR036396">
    <property type="entry name" value="Cyt_P450_sf"/>
</dbReference>
<keyword evidence="2" id="KW-0503">Monooxygenase</keyword>
<evidence type="ECO:0000313" key="3">
    <source>
        <dbReference type="EMBL" id="OKH93716.1"/>
    </source>
</evidence>
<dbReference type="PRINTS" id="PR00385">
    <property type="entry name" value="P450"/>
</dbReference>
<dbReference type="Gene3D" id="1.10.630.10">
    <property type="entry name" value="Cytochrome P450"/>
    <property type="match status" value="1"/>
</dbReference>
<dbReference type="PRINTS" id="PR00359">
    <property type="entry name" value="BP450"/>
</dbReference>
<evidence type="ECO:0000256" key="2">
    <source>
        <dbReference type="RuleBase" id="RU000461"/>
    </source>
</evidence>
<keyword evidence="2" id="KW-0560">Oxidoreductase</keyword>
<dbReference type="PROSITE" id="PS00086">
    <property type="entry name" value="CYTOCHROME_P450"/>
    <property type="match status" value="1"/>
</dbReference>
<reference evidence="3 4" key="1">
    <citation type="submission" date="2015-06" db="EMBL/GenBank/DDBJ databases">
        <title>Cloning and characterization of the uncialamcin biosynthetic gene cluster.</title>
        <authorList>
            <person name="Yan X."/>
            <person name="Huang T."/>
            <person name="Ge H."/>
            <person name="Shen B."/>
        </authorList>
    </citation>
    <scope>NUCLEOTIDE SEQUENCE [LARGE SCALE GENOMIC DNA]</scope>
    <source>
        <strain evidence="3 4">DCA2648</strain>
    </source>
</reference>